<evidence type="ECO:0000313" key="2">
    <source>
        <dbReference type="EMBL" id="CAG8536247.1"/>
    </source>
</evidence>
<reference evidence="2" key="1">
    <citation type="submission" date="2021-06" db="EMBL/GenBank/DDBJ databases">
        <authorList>
            <person name="Kallberg Y."/>
            <person name="Tangrot J."/>
            <person name="Rosling A."/>
        </authorList>
    </citation>
    <scope>NUCLEOTIDE SEQUENCE</scope>
    <source>
        <strain evidence="2">UK204</strain>
    </source>
</reference>
<dbReference type="OrthoDB" id="25620at2759"/>
<evidence type="ECO:0000259" key="1">
    <source>
        <dbReference type="PROSITE" id="PS51886"/>
    </source>
</evidence>
<dbReference type="EMBL" id="CAJVPQ010001169">
    <property type="protein sequence ID" value="CAG8536247.1"/>
    <property type="molecule type" value="Genomic_DNA"/>
</dbReference>
<accession>A0A9N9ANT3</accession>
<sequence>MKTNIAILVAADELCLNDLCTFIEDYLLDDESLLKQNFVLIQDVITKFTQFGKLVQFYNISIQQDPSLIFKADDFATIKQEILLKILVENNHSEKFIIVWDKLLEWGIAQSDELPSDTSNWTHNEVLIIGTIIQPFIPYINYKEISPADFVQKVKPFKNVFDIDFYVIDSRIINSDQAPLLGNLIKMAKKDNYNTSYDFKLLVRGSRDGFEVKNFHKFCDEKGPTIVIASVKDTNEILGGFNPLNWTSVTGFNKTKDSFIFSLDQNKKSFIFSKVVEERYAIFNNRETGPDFGRRSSDLRLRIPIKKGQCYMNSYEKLIRKNDGGFEIKEYEVFQVIEKST</sequence>
<organism evidence="2 3">
    <name type="scientific">Funneliformis caledonium</name>
    <dbReference type="NCBI Taxonomy" id="1117310"/>
    <lineage>
        <taxon>Eukaryota</taxon>
        <taxon>Fungi</taxon>
        <taxon>Fungi incertae sedis</taxon>
        <taxon>Mucoromycota</taxon>
        <taxon>Glomeromycotina</taxon>
        <taxon>Glomeromycetes</taxon>
        <taxon>Glomerales</taxon>
        <taxon>Glomeraceae</taxon>
        <taxon>Funneliformis</taxon>
    </lineage>
</organism>
<dbReference type="PROSITE" id="PS51886">
    <property type="entry name" value="TLDC"/>
    <property type="match status" value="1"/>
</dbReference>
<name>A0A9N9ANT3_9GLOM</name>
<feature type="domain" description="TLDc" evidence="1">
    <location>
        <begin position="171"/>
        <end position="337"/>
    </location>
</feature>
<protein>
    <submittedName>
        <fullName evidence="2">13161_t:CDS:1</fullName>
    </submittedName>
</protein>
<comment type="caution">
    <text evidence="2">The sequence shown here is derived from an EMBL/GenBank/DDBJ whole genome shotgun (WGS) entry which is preliminary data.</text>
</comment>
<dbReference type="AlphaFoldDB" id="A0A9N9ANT3"/>
<dbReference type="Proteomes" id="UP000789570">
    <property type="component" value="Unassembled WGS sequence"/>
</dbReference>
<gene>
    <name evidence="2" type="ORF">FCALED_LOCUS5419</name>
</gene>
<dbReference type="InterPro" id="IPR006571">
    <property type="entry name" value="TLDc_dom"/>
</dbReference>
<dbReference type="Pfam" id="PF07534">
    <property type="entry name" value="TLD"/>
    <property type="match status" value="1"/>
</dbReference>
<proteinExistence type="predicted"/>
<evidence type="ECO:0000313" key="3">
    <source>
        <dbReference type="Proteomes" id="UP000789570"/>
    </source>
</evidence>
<keyword evidence="3" id="KW-1185">Reference proteome</keyword>